<dbReference type="InterPro" id="IPR051956">
    <property type="entry name" value="eIF2B_epsilon"/>
</dbReference>
<protein>
    <recommendedName>
        <fullName evidence="1">Translation initiation factor eIF2B subunit epsilon</fullName>
    </recommendedName>
    <alternativeName>
        <fullName evidence="2">eIF2B GDP-GTP exchange factor subunit epsilon</fullName>
    </alternativeName>
</protein>
<dbReference type="Proteomes" id="UP000582659">
    <property type="component" value="Unassembled WGS sequence"/>
</dbReference>
<dbReference type="InterPro" id="IPR003307">
    <property type="entry name" value="W2_domain"/>
</dbReference>
<evidence type="ECO:0000256" key="3">
    <source>
        <dbReference type="SAM" id="MobiDB-lite"/>
    </source>
</evidence>
<feature type="region of interest" description="Disordered" evidence="3">
    <location>
        <begin position="691"/>
        <end position="711"/>
    </location>
</feature>
<dbReference type="EMBL" id="CAJFCV020000004">
    <property type="protein sequence ID" value="CAG9116777.1"/>
    <property type="molecule type" value="Genomic_DNA"/>
</dbReference>
<dbReference type="InterPro" id="IPR016024">
    <property type="entry name" value="ARM-type_fold"/>
</dbReference>
<dbReference type="SUPFAM" id="SSF48371">
    <property type="entry name" value="ARM repeat"/>
    <property type="match status" value="1"/>
</dbReference>
<evidence type="ECO:0000313" key="8">
    <source>
        <dbReference type="WBParaSite" id="BXY_0780000.1"/>
    </source>
</evidence>
<evidence type="ECO:0000256" key="2">
    <source>
        <dbReference type="ARBA" id="ARBA00044345"/>
    </source>
</evidence>
<dbReference type="eggNOG" id="KOG1461">
    <property type="taxonomic scope" value="Eukaryota"/>
</dbReference>
<dbReference type="SUPFAM" id="SSF53448">
    <property type="entry name" value="Nucleotide-diphospho-sugar transferases"/>
    <property type="match status" value="1"/>
</dbReference>
<dbReference type="InterPro" id="IPR056729">
    <property type="entry name" value="GMPPB_C"/>
</dbReference>
<dbReference type="InterPro" id="IPR029044">
    <property type="entry name" value="Nucleotide-diphossugar_trans"/>
</dbReference>
<evidence type="ECO:0000313" key="7">
    <source>
        <dbReference type="Proteomes" id="UP000659654"/>
    </source>
</evidence>
<name>A0A1I7S468_BURXY</name>
<dbReference type="GO" id="GO:0005851">
    <property type="term" value="C:eukaryotic translation initiation factor 2B complex"/>
    <property type="evidence" value="ECO:0007669"/>
    <property type="project" value="TreeGrafter"/>
</dbReference>
<accession>A0A1I7S468</accession>
<dbReference type="GO" id="GO:0003743">
    <property type="term" value="F:translation initiation factor activity"/>
    <property type="evidence" value="ECO:0007669"/>
    <property type="project" value="TreeGrafter"/>
</dbReference>
<reference evidence="8" key="1">
    <citation type="submission" date="2016-11" db="UniProtKB">
        <authorList>
            <consortium name="WormBaseParasite"/>
        </authorList>
    </citation>
    <scope>IDENTIFICATION</scope>
</reference>
<keyword evidence="7" id="KW-1185">Reference proteome</keyword>
<dbReference type="OrthoDB" id="424572at2759"/>
<dbReference type="PANTHER" id="PTHR45887:SF1">
    <property type="entry name" value="TRANSLATION INITIATION FACTOR EIF-2B SUBUNIT EPSILON"/>
    <property type="match status" value="1"/>
</dbReference>
<feature type="region of interest" description="Disordered" evidence="3">
    <location>
        <begin position="450"/>
        <end position="522"/>
    </location>
</feature>
<evidence type="ECO:0000313" key="5">
    <source>
        <dbReference type="EMBL" id="CAD5227055.1"/>
    </source>
</evidence>
<dbReference type="Gene3D" id="3.90.550.10">
    <property type="entry name" value="Spore Coat Polysaccharide Biosynthesis Protein SpsA, Chain A"/>
    <property type="match status" value="1"/>
</dbReference>
<feature type="compositionally biased region" description="Acidic residues" evidence="3">
    <location>
        <begin position="696"/>
        <end position="711"/>
    </location>
</feature>
<dbReference type="GO" id="GO:0005085">
    <property type="term" value="F:guanyl-nucleotide exchange factor activity"/>
    <property type="evidence" value="ECO:0007669"/>
    <property type="project" value="InterPro"/>
</dbReference>
<dbReference type="InterPro" id="IPR011004">
    <property type="entry name" value="Trimer_LpxA-like_sf"/>
</dbReference>
<dbReference type="Proteomes" id="UP000659654">
    <property type="component" value="Unassembled WGS sequence"/>
</dbReference>
<dbReference type="Proteomes" id="UP000095284">
    <property type="component" value="Unplaced"/>
</dbReference>
<evidence type="ECO:0000259" key="4">
    <source>
        <dbReference type="PROSITE" id="PS51363"/>
    </source>
</evidence>
<feature type="compositionally biased region" description="Basic and acidic residues" evidence="3">
    <location>
        <begin position="465"/>
        <end position="478"/>
    </location>
</feature>
<feature type="domain" description="W2" evidence="4">
    <location>
        <begin position="538"/>
        <end position="705"/>
    </location>
</feature>
<dbReference type="PANTHER" id="PTHR45887">
    <property type="entry name" value="TRANSLATION INITIATION FACTOR EIF-2B SUBUNIT EPSILON"/>
    <property type="match status" value="1"/>
</dbReference>
<evidence type="ECO:0000313" key="6">
    <source>
        <dbReference type="Proteomes" id="UP000095284"/>
    </source>
</evidence>
<dbReference type="SMR" id="A0A1I7S468"/>
<dbReference type="GO" id="GO:0031369">
    <property type="term" value="F:translation initiation factor binding"/>
    <property type="evidence" value="ECO:0007669"/>
    <property type="project" value="InterPro"/>
</dbReference>
<dbReference type="Pfam" id="PF02020">
    <property type="entry name" value="W2"/>
    <property type="match status" value="1"/>
</dbReference>
<dbReference type="Gene3D" id="2.160.10.10">
    <property type="entry name" value="Hexapeptide repeat proteins"/>
    <property type="match status" value="1"/>
</dbReference>
<sequence length="711" mass="80787">MTIIDQIKDKKEEPISVLIIADTFSPRLTPIVHEKPLALFDVGGQRLLDLVLEWVSRLYANVFVASSTLDKETAQGIQKKWKTRTNLEMILCEGCNSTGDIMREVDKRRLITKEFILIDQIPTFCSSKLTKNIAKFRALRKKNRNNVMQILVKESKKEFGPYVIDKETHELLVFNSPDEGVELKLNKRNFSAEHKIRCDLKPCGIYICGPEIIAQFSDNFDFLSLDNLIRGILIHEEIMCQNIFLDILDEDVFAQNAIDYDSLLECLWAFQHGKFHPTSLLNLHPNHCTLKTYSSFQARENNVYVVPKARIPVNSWSCVFGGKFDVHPDAKTNGSFFGDNLVIGAKARLSEVVAGKNFKVGDGVVVKRAIIGDNVTLGANVTIKENVIIGNNVTIPPKVIISRHSVIMVSDAPPHPDYKTVKKQDLYFWTFEDDGDNFFWELKSHPQPKRLSAVWSNQRQSRSSESLRQRRISFHDANDSSPENYTVWPHTDPSKSQTSVNGPKSPLTKRKKHNSGSTATGATTKSAQIIDVLYETSGAALERFDAEVKDSMKSALEAEEPDSEAQQRKVILEINSSKLAYNIGMDDVAKHVFLAFMSMPNFGPTLKDMKDAFSAWTVIWANYYRPQASKVQLLHAIEDHCALNPEWIKYLPNFILFLFNDAELLPDDMITTWYEQLPADSPLKTEKMGELVEWLNQEDDDEDDDEDEDED</sequence>
<gene>
    <name evidence="5" type="ORF">BXYJ_LOCUS9600</name>
</gene>
<proteinExistence type="predicted"/>
<dbReference type="EMBL" id="CAJFDI010000004">
    <property type="protein sequence ID" value="CAD5227055.1"/>
    <property type="molecule type" value="Genomic_DNA"/>
</dbReference>
<dbReference type="WBParaSite" id="BXY_0780000.1">
    <property type="protein sequence ID" value="BXY_0780000.1"/>
    <property type="gene ID" value="BXY_0780000"/>
</dbReference>
<dbReference type="Gene3D" id="1.25.40.180">
    <property type="match status" value="1"/>
</dbReference>
<reference evidence="5" key="2">
    <citation type="submission" date="2020-09" db="EMBL/GenBank/DDBJ databases">
        <authorList>
            <person name="Kikuchi T."/>
        </authorList>
    </citation>
    <scope>NUCLEOTIDE SEQUENCE</scope>
    <source>
        <strain evidence="5">Ka4C1</strain>
    </source>
</reference>
<dbReference type="Pfam" id="PF25087">
    <property type="entry name" value="GMPPB_C"/>
    <property type="match status" value="1"/>
</dbReference>
<dbReference type="AlphaFoldDB" id="A0A1I7S468"/>
<dbReference type="InterPro" id="IPR044123">
    <property type="entry name" value="W2_eIF2B_epsilon"/>
</dbReference>
<organism evidence="6 8">
    <name type="scientific">Bursaphelenchus xylophilus</name>
    <name type="common">Pinewood nematode worm</name>
    <name type="synonym">Aphelenchoides xylophilus</name>
    <dbReference type="NCBI Taxonomy" id="6326"/>
    <lineage>
        <taxon>Eukaryota</taxon>
        <taxon>Metazoa</taxon>
        <taxon>Ecdysozoa</taxon>
        <taxon>Nematoda</taxon>
        <taxon>Chromadorea</taxon>
        <taxon>Rhabditida</taxon>
        <taxon>Tylenchina</taxon>
        <taxon>Tylenchomorpha</taxon>
        <taxon>Aphelenchoidea</taxon>
        <taxon>Aphelenchoididae</taxon>
        <taxon>Bursaphelenchus</taxon>
    </lineage>
</organism>
<dbReference type="CDD" id="cd11558">
    <property type="entry name" value="W2_eIF2B_epsilon"/>
    <property type="match status" value="1"/>
</dbReference>
<dbReference type="SUPFAM" id="SSF51161">
    <property type="entry name" value="Trimeric LpxA-like enzymes"/>
    <property type="match status" value="1"/>
</dbReference>
<dbReference type="PROSITE" id="PS51363">
    <property type="entry name" value="W2"/>
    <property type="match status" value="1"/>
</dbReference>
<evidence type="ECO:0000256" key="1">
    <source>
        <dbReference type="ARBA" id="ARBA00044144"/>
    </source>
</evidence>